<feature type="transmembrane region" description="Helical" evidence="7">
    <location>
        <begin position="105"/>
        <end position="128"/>
    </location>
</feature>
<gene>
    <name evidence="8" type="ORF">PQ455_16650</name>
</gene>
<name>A0ABY7TKI4_9SPHN</name>
<comment type="similarity">
    <text evidence="2">Belongs to the polysaccharide synthase family.</text>
</comment>
<feature type="transmembrane region" description="Helical" evidence="7">
    <location>
        <begin position="355"/>
        <end position="375"/>
    </location>
</feature>
<comment type="subcellular location">
    <subcellularLocation>
        <location evidence="1">Cell membrane</location>
        <topology evidence="1">Multi-pass membrane protein</topology>
    </subcellularLocation>
</comment>
<feature type="transmembrane region" description="Helical" evidence="7">
    <location>
        <begin position="230"/>
        <end position="248"/>
    </location>
</feature>
<feature type="transmembrane region" description="Helical" evidence="7">
    <location>
        <begin position="288"/>
        <end position="315"/>
    </location>
</feature>
<sequence>MSGQPGGVVSALFWTAIRTWGERITSLLLFIVLSRLLPPAELGLAAYVLALIAIVQMVADGSFAEWLLRLPERDPRAESTIFWLQLALAGVMSLGLLLVDLAGGFAFLGAEGTQIIAVLAIVIPLGAMERVPTAILRRQHAFRALAHRSMISTICGGGLGLALAFAGFGVWALIIKSLVEPLMKLIATLIAARWRPGFHVDRAVIAKAVPFGLMALATWILTALASRVDAFVVAPVLGVAALGFYAVAARIQQVMSEMLINVVWEAAYAHLAAVHDDIRAFTDVLVRYLTLSTIGISGVVAAVAGAAPALVPIIFGETWASSGDLLRILAVLPWLGALAAFVTCILQAQAALRRSILFSAINLGCIAAGASLGALVDVRGVAIGICAGSFVGLLAGLVACRRYVALTAGDLGRILFPGMVVSALCFTTLALAANVSEGWPAPLRLILFALCGGIALPTGAALTAPGRALIGEGLNFATSRIARRKLALG</sequence>
<evidence type="ECO:0000256" key="4">
    <source>
        <dbReference type="ARBA" id="ARBA00022692"/>
    </source>
</evidence>
<keyword evidence="3" id="KW-1003">Cell membrane</keyword>
<proteinExistence type="inferred from homology"/>
<dbReference type="PANTHER" id="PTHR30250">
    <property type="entry name" value="PST FAMILY PREDICTED COLANIC ACID TRANSPORTER"/>
    <property type="match status" value="1"/>
</dbReference>
<evidence type="ECO:0000256" key="2">
    <source>
        <dbReference type="ARBA" id="ARBA00007430"/>
    </source>
</evidence>
<keyword evidence="4 7" id="KW-0812">Transmembrane</keyword>
<evidence type="ECO:0000313" key="9">
    <source>
        <dbReference type="Proteomes" id="UP001220395"/>
    </source>
</evidence>
<dbReference type="Pfam" id="PF13440">
    <property type="entry name" value="Polysacc_synt_3"/>
    <property type="match status" value="1"/>
</dbReference>
<feature type="transmembrane region" description="Helical" evidence="7">
    <location>
        <begin position="45"/>
        <end position="68"/>
    </location>
</feature>
<evidence type="ECO:0000256" key="6">
    <source>
        <dbReference type="ARBA" id="ARBA00023136"/>
    </source>
</evidence>
<dbReference type="Proteomes" id="UP001220395">
    <property type="component" value="Chromosome"/>
</dbReference>
<feature type="transmembrane region" description="Helical" evidence="7">
    <location>
        <begin position="327"/>
        <end position="348"/>
    </location>
</feature>
<keyword evidence="9" id="KW-1185">Reference proteome</keyword>
<evidence type="ECO:0000256" key="1">
    <source>
        <dbReference type="ARBA" id="ARBA00004651"/>
    </source>
</evidence>
<evidence type="ECO:0000313" key="8">
    <source>
        <dbReference type="EMBL" id="WCT73227.1"/>
    </source>
</evidence>
<evidence type="ECO:0000256" key="3">
    <source>
        <dbReference type="ARBA" id="ARBA00022475"/>
    </source>
</evidence>
<reference evidence="8 9" key="1">
    <citation type="submission" date="2023-02" db="EMBL/GenBank/DDBJ databases">
        <title>Genome sequence of Sphingomonas naphthae.</title>
        <authorList>
            <person name="Kim S."/>
            <person name="Heo J."/>
            <person name="Kwon S.-W."/>
        </authorList>
    </citation>
    <scope>NUCLEOTIDE SEQUENCE [LARGE SCALE GENOMIC DNA]</scope>
    <source>
        <strain evidence="8 9">KACC 18716</strain>
    </source>
</reference>
<accession>A0ABY7TKI4</accession>
<feature type="transmembrane region" description="Helical" evidence="7">
    <location>
        <begin position="80"/>
        <end position="99"/>
    </location>
</feature>
<dbReference type="EMBL" id="CP117411">
    <property type="protein sequence ID" value="WCT73227.1"/>
    <property type="molecule type" value="Genomic_DNA"/>
</dbReference>
<dbReference type="PANTHER" id="PTHR30250:SF10">
    <property type="entry name" value="LIPOPOLYSACCHARIDE BIOSYNTHESIS PROTEIN WZXC"/>
    <property type="match status" value="1"/>
</dbReference>
<keyword evidence="6 7" id="KW-0472">Membrane</keyword>
<evidence type="ECO:0000256" key="5">
    <source>
        <dbReference type="ARBA" id="ARBA00022989"/>
    </source>
</evidence>
<feature type="transmembrane region" description="Helical" evidence="7">
    <location>
        <begin position="445"/>
        <end position="464"/>
    </location>
</feature>
<protein>
    <submittedName>
        <fullName evidence="8">Oligosaccharide flippase family protein</fullName>
    </submittedName>
</protein>
<feature type="transmembrane region" description="Helical" evidence="7">
    <location>
        <begin position="149"/>
        <end position="168"/>
    </location>
</feature>
<dbReference type="InterPro" id="IPR050833">
    <property type="entry name" value="Poly_Biosynth_Transport"/>
</dbReference>
<dbReference type="RefSeq" id="WP_273687291.1">
    <property type="nucleotide sequence ID" value="NZ_CP117411.1"/>
</dbReference>
<feature type="transmembrane region" description="Helical" evidence="7">
    <location>
        <begin position="411"/>
        <end position="433"/>
    </location>
</feature>
<feature type="transmembrane region" description="Helical" evidence="7">
    <location>
        <begin position="204"/>
        <end position="224"/>
    </location>
</feature>
<keyword evidence="5 7" id="KW-1133">Transmembrane helix</keyword>
<organism evidence="8 9">
    <name type="scientific">Sphingomonas naphthae</name>
    <dbReference type="NCBI Taxonomy" id="1813468"/>
    <lineage>
        <taxon>Bacteria</taxon>
        <taxon>Pseudomonadati</taxon>
        <taxon>Pseudomonadota</taxon>
        <taxon>Alphaproteobacteria</taxon>
        <taxon>Sphingomonadales</taxon>
        <taxon>Sphingomonadaceae</taxon>
        <taxon>Sphingomonas</taxon>
    </lineage>
</organism>
<feature type="transmembrane region" description="Helical" evidence="7">
    <location>
        <begin position="381"/>
        <end position="399"/>
    </location>
</feature>
<evidence type="ECO:0000256" key="7">
    <source>
        <dbReference type="SAM" id="Phobius"/>
    </source>
</evidence>